<feature type="transmembrane region" description="Helical" evidence="1">
    <location>
        <begin position="95"/>
        <end position="128"/>
    </location>
</feature>
<name>A0A088E7H4_9CREN</name>
<reference evidence="10 11" key="2">
    <citation type="journal article" date="2015" name="Genome Announc.">
        <title>Complete Genome Sequences of Evolved Arsenate-Resistant Metallosphaera sedula Strains.</title>
        <authorList>
            <person name="Ai C."/>
            <person name="McCarthy S."/>
            <person name="Schackwitz W."/>
            <person name="Martin J."/>
            <person name="Lipzen A."/>
            <person name="Blum P."/>
        </authorList>
    </citation>
    <scope>NUCLEOTIDE SEQUENCE [LARGE SCALE GENOMIC DNA]</scope>
    <source>
        <strain evidence="5 11">ARS120-1</strain>
        <strain evidence="6 10">ARS120-2</strain>
        <strain evidence="3 13">ARS50-1</strain>
        <strain evidence="4 12">ARS50-2</strain>
    </source>
</reference>
<evidence type="ECO:0000313" key="2">
    <source>
        <dbReference type="EMBL" id="AIM27953.1"/>
    </source>
</evidence>
<dbReference type="AlphaFoldDB" id="A0A088E7H4"/>
<feature type="transmembrane region" description="Helical" evidence="1">
    <location>
        <begin position="454"/>
        <end position="474"/>
    </location>
</feature>
<feature type="transmembrane region" description="Helical" evidence="1">
    <location>
        <begin position="12"/>
        <end position="32"/>
    </location>
</feature>
<dbReference type="Proteomes" id="UP000056255">
    <property type="component" value="Chromosome"/>
</dbReference>
<evidence type="ECO:0000313" key="10">
    <source>
        <dbReference type="Proteomes" id="UP000061362"/>
    </source>
</evidence>
<feature type="transmembrane region" description="Helical" evidence="1">
    <location>
        <begin position="135"/>
        <end position="155"/>
    </location>
</feature>
<evidence type="ECO:0000313" key="6">
    <source>
        <dbReference type="EMBL" id="AKV81518.1"/>
    </source>
</evidence>
<evidence type="ECO:0000313" key="13">
    <source>
        <dbReference type="Proteomes" id="UP000068832"/>
    </source>
</evidence>
<feature type="transmembrane region" description="Helical" evidence="1">
    <location>
        <begin position="392"/>
        <end position="408"/>
    </location>
</feature>
<dbReference type="EMBL" id="CP012176">
    <property type="protein sequence ID" value="AKV83751.1"/>
    <property type="molecule type" value="Genomic_DNA"/>
</dbReference>
<feature type="transmembrane region" description="Helical" evidence="1">
    <location>
        <begin position="38"/>
        <end position="59"/>
    </location>
</feature>
<dbReference type="Proteomes" id="UP000068832">
    <property type="component" value="Chromosome"/>
</dbReference>
<feature type="transmembrane region" description="Helical" evidence="1">
    <location>
        <begin position="167"/>
        <end position="185"/>
    </location>
</feature>
<reference evidence="7 9" key="3">
    <citation type="submission" date="2015-07" db="EMBL/GenBank/DDBJ databases">
        <title>Physiological, transcriptional responses and genome re-sequencing of acid resistant extremely thermoacidophilic Metallosphaera sedula SARC-M1.</title>
        <authorList>
            <person name="Ai C."/>
            <person name="McCarthy S."/>
            <person name="Eckrich V."/>
            <person name="Rudrappa D."/>
            <person name="Qiu G."/>
            <person name="Blum P."/>
        </authorList>
    </citation>
    <scope>NUCLEOTIDE SEQUENCE [LARGE SCALE GENOMIC DNA]</scope>
    <source>
        <strain evidence="7 9">SARC-M1</strain>
    </source>
</reference>
<feature type="transmembrane region" description="Helical" evidence="1">
    <location>
        <begin position="330"/>
        <end position="354"/>
    </location>
</feature>
<dbReference type="EMBL" id="CP012173">
    <property type="protein sequence ID" value="AKV77021.1"/>
    <property type="molecule type" value="Genomic_DNA"/>
</dbReference>
<feature type="transmembrane region" description="Helical" evidence="1">
    <location>
        <begin position="192"/>
        <end position="209"/>
    </location>
</feature>
<evidence type="ECO:0000313" key="12">
    <source>
        <dbReference type="Proteomes" id="UP000062475"/>
    </source>
</evidence>
<evidence type="ECO:0000313" key="5">
    <source>
        <dbReference type="EMBL" id="AKV79273.1"/>
    </source>
</evidence>
<evidence type="ECO:0000313" key="11">
    <source>
        <dbReference type="Proteomes" id="UP000062398"/>
    </source>
</evidence>
<evidence type="ECO:0000313" key="4">
    <source>
        <dbReference type="EMBL" id="AKV77021.1"/>
    </source>
</evidence>
<feature type="transmembrane region" description="Helical" evidence="1">
    <location>
        <begin position="298"/>
        <end position="318"/>
    </location>
</feature>
<evidence type="ECO:0000313" key="9">
    <source>
        <dbReference type="Proteomes" id="UP000056255"/>
    </source>
</evidence>
<keyword evidence="1" id="KW-0472">Membrane</keyword>
<dbReference type="EMBL" id="CP008822">
    <property type="protein sequence ID" value="AIM27953.1"/>
    <property type="molecule type" value="Genomic_DNA"/>
</dbReference>
<dbReference type="EMBL" id="CP012174">
    <property type="protein sequence ID" value="AKV79273.1"/>
    <property type="molecule type" value="Genomic_DNA"/>
</dbReference>
<protein>
    <submittedName>
        <fullName evidence="2">Uncharacterized protein</fullName>
    </submittedName>
</protein>
<dbReference type="PATRIC" id="fig|43687.5.peg.1955"/>
<dbReference type="EMBL" id="CP012175">
    <property type="protein sequence ID" value="AKV81518.1"/>
    <property type="molecule type" value="Genomic_DNA"/>
</dbReference>
<sequence>MTLPLNVMDRTISYLVAIIIDVVVGSSPFLGLSTYETLAIILLGSAIYSLILTDLSISLPASLVPFTLLSHSYFFLAISSLSVALSFYLRDKATAFLLALGVSLLVFDLNAGYQVLGFIILVGVLAYLKVDLRGIVANGIFLLLVASAVAIGQGIDSATVNALSDGAYYSLFFGVLGLVIENSRLPRRFPRIPLLFVPYALVTLGLGIPPEYYWWSESSFVFRANPLSLWVPVIYFPQVNQILGSWPLAHLFVHLPLGVNVYMALLTYISGVGSYLMFKKLGVRQATLFSLVYQVLSPFPHPYLLLGYAILPFTVYLMSLNARKSVKYSAIMLTSVVGSSFPLFPVSAIVMGAFLRRKELPWIGVAIVGANAFWIIPYLVLGGPSLGEISSSLTLALLLPVLVVTAKLEDKVKVLTALVSLAYLVSGLPYSELAYPVAIMSSLLLVSGEGVKKVLAGVTISLLLVTAVFQVGSYHPLTIPPTIQKISKEVENATLVWWNYSYPLLSPVPFNTSPVVTQGVQYVVNSQGEVLPNPKYIGFPAFFKVILPDNLSRANGTWVPGVYPLLTLNSSHFLWNYKSDGLLVNVSKGVLIKSEIGVQFIAWRIPNNESSLLVSLNGSWISYFGNPILFLGYNVSNQSSVTPINFTALTLWLTNNGQVLLYSKGVHKLPSGYPIPTSGQFSLNFYLEKQGNFTFLTGETIDGEFHPLDINTTLPWNEIGSLGLILPLKNELNFTQIQVSSFVPVNITQNWIYWNSSKQFQVAFYPSTALNGTVYYKSSGSISVEINGVRAENGSSFTKVSNITLISGPGPVNVSALYFTYNKSATYVVGALPINTTYQVKTKQLIGGEELIVSSHLPLNMTIIPIKGIGYKVDGSPFKGLITELSPGTHVIQLVYPGEVFLIPSLYVSILSFVIALLSERVGEGLNEIRRFVGIILDKIES</sequence>
<dbReference type="Proteomes" id="UP000061362">
    <property type="component" value="Chromosome"/>
</dbReference>
<reference evidence="2 8" key="1">
    <citation type="journal article" date="2014" name="J. Bacteriol.">
        <title>Role of an Archaeal PitA Transporter in the Copper and Arsenic Resistance of Metallosphaera sedula, an Extreme Thermoacidophile.</title>
        <authorList>
            <person name="McCarthy S."/>
            <person name="Ai C."/>
            <person name="Wheaton G."/>
            <person name="Tevatia R."/>
            <person name="Eckrich V."/>
            <person name="Kelly R."/>
            <person name="Blum P."/>
        </authorList>
    </citation>
    <scope>NUCLEOTIDE SEQUENCE [LARGE SCALE GENOMIC DNA]</scope>
    <source>
        <strain evidence="2 8">CuR1</strain>
    </source>
</reference>
<accession>A0A088E7H4</accession>
<feature type="transmembrane region" description="Helical" evidence="1">
    <location>
        <begin position="428"/>
        <end position="447"/>
    </location>
</feature>
<gene>
    <name evidence="2" type="ORF">HA72_1815</name>
    <name evidence="3" type="ORF">MsedA_1857</name>
    <name evidence="4" type="ORF">MsedB_1859</name>
    <name evidence="5" type="ORF">MsedC_1857</name>
    <name evidence="6" type="ORF">MsedD_1858</name>
    <name evidence="7" type="ORF">MsedE_1858</name>
</gene>
<proteinExistence type="predicted"/>
<feature type="transmembrane region" description="Helical" evidence="1">
    <location>
        <begin position="261"/>
        <end position="278"/>
    </location>
</feature>
<evidence type="ECO:0000313" key="8">
    <source>
        <dbReference type="Proteomes" id="UP000029084"/>
    </source>
</evidence>
<organism evidence="2 8">
    <name type="scientific">Metallosphaera sedula</name>
    <dbReference type="NCBI Taxonomy" id="43687"/>
    <lineage>
        <taxon>Archaea</taxon>
        <taxon>Thermoproteota</taxon>
        <taxon>Thermoprotei</taxon>
        <taxon>Sulfolobales</taxon>
        <taxon>Sulfolobaceae</taxon>
        <taxon>Metallosphaera</taxon>
    </lineage>
</organism>
<keyword evidence="1" id="KW-1133">Transmembrane helix</keyword>
<dbReference type="Proteomes" id="UP000062475">
    <property type="component" value="Chromosome"/>
</dbReference>
<feature type="transmembrane region" description="Helical" evidence="1">
    <location>
        <begin position="71"/>
        <end position="89"/>
    </location>
</feature>
<keyword evidence="1" id="KW-0812">Transmembrane</keyword>
<dbReference type="Proteomes" id="UP000062398">
    <property type="component" value="Chromosome"/>
</dbReference>
<feature type="transmembrane region" description="Helical" evidence="1">
    <location>
        <begin position="360"/>
        <end position="380"/>
    </location>
</feature>
<dbReference type="EMBL" id="CP012172">
    <property type="protein sequence ID" value="AKV74785.1"/>
    <property type="molecule type" value="Genomic_DNA"/>
</dbReference>
<evidence type="ECO:0000313" key="7">
    <source>
        <dbReference type="EMBL" id="AKV83751.1"/>
    </source>
</evidence>
<evidence type="ECO:0000313" key="3">
    <source>
        <dbReference type="EMBL" id="AKV74785.1"/>
    </source>
</evidence>
<dbReference type="Proteomes" id="UP000029084">
    <property type="component" value="Chromosome"/>
</dbReference>
<dbReference type="OMA" id="ANAFWII"/>
<feature type="transmembrane region" description="Helical" evidence="1">
    <location>
        <begin position="229"/>
        <end position="249"/>
    </location>
</feature>
<evidence type="ECO:0000256" key="1">
    <source>
        <dbReference type="SAM" id="Phobius"/>
    </source>
</evidence>